<dbReference type="Proteomes" id="UP000541610">
    <property type="component" value="Unassembled WGS sequence"/>
</dbReference>
<gene>
    <name evidence="3" type="ORF">FOZ60_010014</name>
</gene>
<dbReference type="AlphaFoldDB" id="A0A7J6NHD8"/>
<feature type="domain" description="Integrase zinc-binding" evidence="2">
    <location>
        <begin position="550"/>
        <end position="603"/>
    </location>
</feature>
<feature type="region of interest" description="Disordered" evidence="1">
    <location>
        <begin position="677"/>
        <end position="795"/>
    </location>
</feature>
<feature type="non-terminal residue" evidence="3">
    <location>
        <position position="1"/>
    </location>
</feature>
<dbReference type="InterPro" id="IPR041588">
    <property type="entry name" value="Integrase_H2C2"/>
</dbReference>
<dbReference type="PANTHER" id="PTHR37984">
    <property type="entry name" value="PROTEIN CBG26694"/>
    <property type="match status" value="1"/>
</dbReference>
<reference evidence="3 4" key="1">
    <citation type="submission" date="2020-04" db="EMBL/GenBank/DDBJ databases">
        <title>Perkinsus olseni comparative genomics.</title>
        <authorList>
            <person name="Bogema D.R."/>
        </authorList>
    </citation>
    <scope>NUCLEOTIDE SEQUENCE [LARGE SCALE GENOMIC DNA]</scope>
    <source>
        <strain evidence="3">00978-12</strain>
    </source>
</reference>
<organism evidence="3 4">
    <name type="scientific">Perkinsus olseni</name>
    <name type="common">Perkinsus atlanticus</name>
    <dbReference type="NCBI Taxonomy" id="32597"/>
    <lineage>
        <taxon>Eukaryota</taxon>
        <taxon>Sar</taxon>
        <taxon>Alveolata</taxon>
        <taxon>Perkinsozoa</taxon>
        <taxon>Perkinsea</taxon>
        <taxon>Perkinsida</taxon>
        <taxon>Perkinsidae</taxon>
        <taxon>Perkinsus</taxon>
    </lineage>
</organism>
<evidence type="ECO:0000256" key="1">
    <source>
        <dbReference type="SAM" id="MobiDB-lite"/>
    </source>
</evidence>
<feature type="compositionally biased region" description="Polar residues" evidence="1">
    <location>
        <begin position="131"/>
        <end position="141"/>
    </location>
</feature>
<dbReference type="Gene3D" id="1.10.340.70">
    <property type="match status" value="1"/>
</dbReference>
<evidence type="ECO:0000313" key="4">
    <source>
        <dbReference type="Proteomes" id="UP000541610"/>
    </source>
</evidence>
<proteinExistence type="predicted"/>
<dbReference type="Pfam" id="PF17921">
    <property type="entry name" value="Integrase_H2C2"/>
    <property type="match status" value="1"/>
</dbReference>
<comment type="caution">
    <text evidence="3">The sequence shown here is derived from an EMBL/GenBank/DDBJ whole genome shotgun (WGS) entry which is preliminary data.</text>
</comment>
<feature type="region of interest" description="Disordered" evidence="1">
    <location>
        <begin position="605"/>
        <end position="664"/>
    </location>
</feature>
<dbReference type="PANTHER" id="PTHR37984:SF5">
    <property type="entry name" value="PROTEIN NYNRIN-LIKE"/>
    <property type="match status" value="1"/>
</dbReference>
<dbReference type="FunFam" id="1.10.340.70:FF:000001">
    <property type="entry name" value="Retrovirus-related Pol polyprotein from transposon gypsy-like Protein"/>
    <property type="match status" value="1"/>
</dbReference>
<name>A0A7J6NHD8_PEROL</name>
<feature type="region of interest" description="Disordered" evidence="1">
    <location>
        <begin position="130"/>
        <end position="170"/>
    </location>
</feature>
<dbReference type="EMBL" id="JABANP010000401">
    <property type="protein sequence ID" value="KAF4682880.1"/>
    <property type="molecule type" value="Genomic_DNA"/>
</dbReference>
<feature type="compositionally biased region" description="Basic and acidic residues" evidence="1">
    <location>
        <begin position="605"/>
        <end position="614"/>
    </location>
</feature>
<dbReference type="InterPro" id="IPR050951">
    <property type="entry name" value="Retrovirus_Pol_polyprotein"/>
</dbReference>
<sequence length="795" mass="87096">PVDGCQLLTVDKSEFAIVGTVNLDFFVYESAEAATASYLARRQGVSKGLRCTMSVYVCDSLAFPIILGHDFLRHFGFNVLYEQNPIELRSSTARSAGPAAPYAFDLGSANALRWEMDTVRVGDGLTLPYGETQTTSLQGRSPTGKVSRGPSIASGPSSLMPKQRAAASTQTEECRQLINEGQGPRKATGGGRLDSSAAWVTASVEKCEVACQTEVDGDSACAPHEEGQPDFGIARHLEGRPTRDEWDKLLDDFQMVLNDPVRSVYAMAAQPHVQPLTDEELARQGLKVPGKGQIRSFAPTQLPKGVVLTAPEKWPPPGCDMNELDDDDIAGALRFAIPDFRAEEKQLPDIDKGRPELRPFQSLCEKFGQLFSLRPGQCDKVQHRVNTHDDTPVQRWLLAMSQYSFTVRYVEGKVNKAADALSRLRTAPTDEFLEQLPSAPAAAAVSGDDDDVPWPFPRLPASCRPACVLSIAEHWSREDIVRQQNDDPIIAEVRERRQDPQPLARTEFKIPPLRPYKKLWNVLDVADNVLVRLAHFLPEDEARWVPVVASSVRQEVMQHFHEHDGHFGRDRNLEKLRRLCYWPTMAEDVAEHVAACQQCQIAKVEQHDTGKEVPRPPSLIEEADLPEVQPEALRSPALEPPLEVQGSDDEHSVTSVLGSPRGSTYTALDDISVVTAPEYDDAHPPSSPSLHLDSPEQPVEDHDSPQSQPVHSPAPPAQAPAAVPQDEGNPPVGSVPATMVVTDDANAQQSGQVGPAGSRRSARTRHQTTFFSPDHYGQGGSYSSSATQMPPRGSE</sequence>
<feature type="compositionally biased region" description="Polar residues" evidence="1">
    <location>
        <begin position="653"/>
        <end position="664"/>
    </location>
</feature>
<dbReference type="OrthoDB" id="414640at2759"/>
<accession>A0A7J6NHD8</accession>
<evidence type="ECO:0000259" key="2">
    <source>
        <dbReference type="Pfam" id="PF17921"/>
    </source>
</evidence>
<evidence type="ECO:0000313" key="3">
    <source>
        <dbReference type="EMBL" id="KAF4682880.1"/>
    </source>
</evidence>
<protein>
    <recommendedName>
        <fullName evidence="2">Integrase zinc-binding domain-containing protein</fullName>
    </recommendedName>
</protein>